<dbReference type="RefSeq" id="XP_041227285.1">
    <property type="nucleotide sequence ID" value="XM_041374936.1"/>
</dbReference>
<dbReference type="AlphaFoldDB" id="A0AAD4HL56"/>
<comment type="caution">
    <text evidence="1">The sequence shown here is derived from an EMBL/GenBank/DDBJ whole genome shotgun (WGS) entry which is preliminary data.</text>
</comment>
<dbReference type="EMBL" id="JABBWK010000020">
    <property type="protein sequence ID" value="KAG1901710.1"/>
    <property type="molecule type" value="Genomic_DNA"/>
</dbReference>
<protein>
    <submittedName>
        <fullName evidence="1">Uncharacterized protein</fullName>
    </submittedName>
</protein>
<gene>
    <name evidence="1" type="ORF">F5891DRAFT_950210</name>
</gene>
<dbReference type="GeneID" id="64669234"/>
<sequence length="106" mass="11983">LISAVTSDDTIQKGLYPEPGANASIKNGGGAKKTEHHWALCIVLFDGHKEYGSAFELHKHTIEQMTMIHMNFQFSHNQSTPMVEVRLAIIITRLVNNIELFLFLFE</sequence>
<name>A0AAD4HL56_9AGAM</name>
<organism evidence="1 2">
    <name type="scientific">Suillus fuscotomentosus</name>
    <dbReference type="NCBI Taxonomy" id="1912939"/>
    <lineage>
        <taxon>Eukaryota</taxon>
        <taxon>Fungi</taxon>
        <taxon>Dikarya</taxon>
        <taxon>Basidiomycota</taxon>
        <taxon>Agaricomycotina</taxon>
        <taxon>Agaricomycetes</taxon>
        <taxon>Agaricomycetidae</taxon>
        <taxon>Boletales</taxon>
        <taxon>Suillineae</taxon>
        <taxon>Suillaceae</taxon>
        <taxon>Suillus</taxon>
    </lineage>
</organism>
<evidence type="ECO:0000313" key="1">
    <source>
        <dbReference type="EMBL" id="KAG1901710.1"/>
    </source>
</evidence>
<proteinExistence type="predicted"/>
<dbReference type="Proteomes" id="UP001195769">
    <property type="component" value="Unassembled WGS sequence"/>
</dbReference>
<feature type="non-terminal residue" evidence="1">
    <location>
        <position position="1"/>
    </location>
</feature>
<accession>A0AAD4HL56</accession>
<evidence type="ECO:0000313" key="2">
    <source>
        <dbReference type="Proteomes" id="UP001195769"/>
    </source>
</evidence>
<reference evidence="1" key="1">
    <citation type="journal article" date="2020" name="New Phytol.">
        <title>Comparative genomics reveals dynamic genome evolution in host specialist ectomycorrhizal fungi.</title>
        <authorList>
            <person name="Lofgren L.A."/>
            <person name="Nguyen N.H."/>
            <person name="Vilgalys R."/>
            <person name="Ruytinx J."/>
            <person name="Liao H.L."/>
            <person name="Branco S."/>
            <person name="Kuo A."/>
            <person name="LaButti K."/>
            <person name="Lipzen A."/>
            <person name="Andreopoulos W."/>
            <person name="Pangilinan J."/>
            <person name="Riley R."/>
            <person name="Hundley H."/>
            <person name="Na H."/>
            <person name="Barry K."/>
            <person name="Grigoriev I.V."/>
            <person name="Stajich J.E."/>
            <person name="Kennedy P.G."/>
        </authorList>
    </citation>
    <scope>NUCLEOTIDE SEQUENCE</scope>
    <source>
        <strain evidence="1">FC203</strain>
    </source>
</reference>
<keyword evidence="2" id="KW-1185">Reference proteome</keyword>